<evidence type="ECO:0000256" key="1">
    <source>
        <dbReference type="SAM" id="MobiDB-lite"/>
    </source>
</evidence>
<dbReference type="RefSeq" id="WP_254745449.1">
    <property type="nucleotide sequence ID" value="NZ_JANCLU010000023.1"/>
</dbReference>
<feature type="region of interest" description="Disordered" evidence="1">
    <location>
        <begin position="48"/>
        <end position="69"/>
    </location>
</feature>
<dbReference type="NCBIfam" id="TIGR02300">
    <property type="entry name" value="FYDLN_acid"/>
    <property type="match status" value="1"/>
</dbReference>
<protein>
    <submittedName>
        <fullName evidence="2">TIGR02300 family protein</fullName>
    </submittedName>
</protein>
<evidence type="ECO:0000313" key="3">
    <source>
        <dbReference type="Proteomes" id="UP001205890"/>
    </source>
</evidence>
<dbReference type="Pfam" id="PF09538">
    <property type="entry name" value="FYDLN_acid"/>
    <property type="match status" value="1"/>
</dbReference>
<feature type="region of interest" description="Disordered" evidence="1">
    <location>
        <begin position="104"/>
        <end position="128"/>
    </location>
</feature>
<evidence type="ECO:0000313" key="2">
    <source>
        <dbReference type="EMBL" id="MCP8940573.1"/>
    </source>
</evidence>
<accession>A0ABT1LHH9</accession>
<organism evidence="2 3">
    <name type="scientific">Alsobacter ponti</name>
    <dbReference type="NCBI Taxonomy" id="2962936"/>
    <lineage>
        <taxon>Bacteria</taxon>
        <taxon>Pseudomonadati</taxon>
        <taxon>Pseudomonadota</taxon>
        <taxon>Alphaproteobacteria</taxon>
        <taxon>Hyphomicrobiales</taxon>
        <taxon>Alsobacteraceae</taxon>
        <taxon>Alsobacter</taxon>
    </lineage>
</organism>
<comment type="caution">
    <text evidence="2">The sequence shown here is derived from an EMBL/GenBank/DDBJ whole genome shotgun (WGS) entry which is preliminary data.</text>
</comment>
<dbReference type="InterPro" id="IPR012644">
    <property type="entry name" value="CHP02300_FYDLN_acid"/>
</dbReference>
<sequence length="128" mass="13900">MVKPELGTKRHCQSCGAKFYDLNKDPIICPKCGAAFVAAAALRGRPEAVAARPVDDEETELESAGAPEMVSLDEVEAEENEKDIPIDDGVEIEDDIATDDDTFLEEEEEGDDDVADLIDGDIEDDEEV</sequence>
<reference evidence="2 3" key="1">
    <citation type="submission" date="2022-07" db="EMBL/GenBank/DDBJ databases">
        <authorList>
            <person name="Li W.-J."/>
            <person name="Deng Q.-Q."/>
        </authorList>
    </citation>
    <scope>NUCLEOTIDE SEQUENCE [LARGE SCALE GENOMIC DNA]</scope>
    <source>
        <strain evidence="2 3">SYSU M60028</strain>
    </source>
</reference>
<keyword evidence="3" id="KW-1185">Reference proteome</keyword>
<gene>
    <name evidence="2" type="ORF">NK718_18765</name>
</gene>
<name>A0ABT1LHH9_9HYPH</name>
<proteinExistence type="predicted"/>
<dbReference type="Proteomes" id="UP001205890">
    <property type="component" value="Unassembled WGS sequence"/>
</dbReference>
<dbReference type="EMBL" id="JANCLU010000023">
    <property type="protein sequence ID" value="MCP8940573.1"/>
    <property type="molecule type" value="Genomic_DNA"/>
</dbReference>